<dbReference type="AlphaFoldDB" id="E3PVP7"/>
<dbReference type="NCBIfam" id="NF002834">
    <property type="entry name" value="PRK03011.1-5"/>
    <property type="match status" value="1"/>
</dbReference>
<organism evidence="11 12">
    <name type="scientific">Acetoanaerobium sticklandii (strain ATCC 12662 / DSM 519 / JCM 1433 / CCUG 9281 / NCIMB 10654 / HF)</name>
    <name type="common">Clostridium sticklandii</name>
    <dbReference type="NCBI Taxonomy" id="499177"/>
    <lineage>
        <taxon>Bacteria</taxon>
        <taxon>Bacillati</taxon>
        <taxon>Bacillota</taxon>
        <taxon>Clostridia</taxon>
        <taxon>Peptostreptococcales</taxon>
        <taxon>Filifactoraceae</taxon>
        <taxon>Acetoanaerobium</taxon>
    </lineage>
</organism>
<evidence type="ECO:0000256" key="7">
    <source>
        <dbReference type="ARBA" id="ARBA00022840"/>
    </source>
</evidence>
<keyword evidence="12" id="KW-1185">Reference proteome</keyword>
<reference evidence="12" key="1">
    <citation type="journal article" date="2010" name="BMC Genomics">
        <title>Clostridium sticklandii, a specialist in amino acid degradation:revisiting its metabolism through its genome sequence.</title>
        <authorList>
            <person name="Fonknechten N."/>
            <person name="Chaussonnerie S."/>
            <person name="Tricot S."/>
            <person name="Lajus A."/>
            <person name="Andreesen J.R."/>
            <person name="Perchat N."/>
            <person name="Pelletier E."/>
            <person name="Gouyvenoux M."/>
            <person name="Barbe V."/>
            <person name="Salanoubat M."/>
            <person name="Le Paslier D."/>
            <person name="Weissenbach J."/>
            <person name="Cohen G.N."/>
            <person name="Kreimeyer A."/>
        </authorList>
    </citation>
    <scope>NUCLEOTIDE SEQUENCE [LARGE SCALE GENOMIC DNA]</scope>
    <source>
        <strain evidence="12">ATCC 12662 / DSM 519 / JCM 1433 / CCUG 9281 / NCIMB 10654 / HF</strain>
    </source>
</reference>
<dbReference type="PROSITE" id="PS01076">
    <property type="entry name" value="ACETATE_KINASE_2"/>
    <property type="match status" value="1"/>
</dbReference>
<dbReference type="EMBL" id="FP565809">
    <property type="protein sequence ID" value="CBH20614.1"/>
    <property type="molecule type" value="Genomic_DNA"/>
</dbReference>
<dbReference type="PIRSF" id="PIRSF036458">
    <property type="entry name" value="Butyrate_kin"/>
    <property type="match status" value="1"/>
</dbReference>
<dbReference type="PANTHER" id="PTHR21060:SF3">
    <property type="entry name" value="BUTYRATE KINASE 2-RELATED"/>
    <property type="match status" value="1"/>
</dbReference>
<protein>
    <recommendedName>
        <fullName evidence="9">Probable butyrate kinase</fullName>
        <shortName evidence="9">BK</shortName>
        <ecNumber evidence="9">2.7.2.7</ecNumber>
    </recommendedName>
    <alternativeName>
        <fullName evidence="9">Branched-chain carboxylic acid kinase</fullName>
    </alternativeName>
</protein>
<comment type="similarity">
    <text evidence="2 9 10">Belongs to the acetokinase family.</text>
</comment>
<dbReference type="EC" id="2.7.2.7" evidence="9"/>
<dbReference type="SUPFAM" id="SSF53067">
    <property type="entry name" value="Actin-like ATPase domain"/>
    <property type="match status" value="2"/>
</dbReference>
<keyword evidence="3 9" id="KW-0963">Cytoplasm</keyword>
<sequence>MEGTMSTYKILAINPGSTSTKIAVYENETQIMEKTLRHSTEEINKYEKIFDQFEFRKNVIVDAVSEAGIAIEELDAVVGRGGLLKPIKGGTYEVSDELIAGLKEPYLGEHASNLGGIIAKEIADAALAPSFIVDPVVVDEMNDVARISGMPEIPRFSIFHALNQKATARRFASEIGKSYEDINVIVAHMGGGVSVGAHEKGRVIDVNNALDGEGPFSPERAGGLPVGDLAKLCFSGKYTHAQIKKLLKGEGGIVAYLGTNDARDVEKMIAEGDEKAKLIYEAMAYQVAKEIGSCATVLKGKVDAIILTGGIAYSEMITTWIKERVSFIADVKIYAGEDEMSALAQGALRVLREEEKPQRYEA</sequence>
<evidence type="ECO:0000256" key="10">
    <source>
        <dbReference type="RuleBase" id="RU003835"/>
    </source>
</evidence>
<evidence type="ECO:0000256" key="4">
    <source>
        <dbReference type="ARBA" id="ARBA00022679"/>
    </source>
</evidence>
<dbReference type="eggNOG" id="COG3426">
    <property type="taxonomic scope" value="Bacteria"/>
</dbReference>
<dbReference type="Gene3D" id="3.30.420.40">
    <property type="match status" value="2"/>
</dbReference>
<keyword evidence="4 9" id="KW-0808">Transferase</keyword>
<evidence type="ECO:0000256" key="9">
    <source>
        <dbReference type="HAMAP-Rule" id="MF_00542"/>
    </source>
</evidence>
<keyword evidence="7 9" id="KW-0067">ATP-binding</keyword>
<dbReference type="InterPro" id="IPR023865">
    <property type="entry name" value="Aliphatic_acid_kinase_CS"/>
</dbReference>
<evidence type="ECO:0000256" key="8">
    <source>
        <dbReference type="ARBA" id="ARBA00048596"/>
    </source>
</evidence>
<dbReference type="CDD" id="cd24011">
    <property type="entry name" value="ASKHA_NBD_BK"/>
    <property type="match status" value="1"/>
</dbReference>
<dbReference type="Pfam" id="PF00871">
    <property type="entry name" value="Acetate_kinase"/>
    <property type="match status" value="1"/>
</dbReference>
<dbReference type="GO" id="GO:0005524">
    <property type="term" value="F:ATP binding"/>
    <property type="evidence" value="ECO:0007669"/>
    <property type="project" value="UniProtKB-KW"/>
</dbReference>
<dbReference type="HOGENOM" id="CLU_048716_0_0_9"/>
<dbReference type="InterPro" id="IPR011245">
    <property type="entry name" value="Butyrate_kin"/>
</dbReference>
<evidence type="ECO:0000313" key="11">
    <source>
        <dbReference type="EMBL" id="CBH20614.1"/>
    </source>
</evidence>
<evidence type="ECO:0000313" key="12">
    <source>
        <dbReference type="Proteomes" id="UP000007041"/>
    </source>
</evidence>
<evidence type="ECO:0000256" key="3">
    <source>
        <dbReference type="ARBA" id="ARBA00022490"/>
    </source>
</evidence>
<dbReference type="PRINTS" id="PR00471">
    <property type="entry name" value="ACETATEKNASE"/>
</dbReference>
<dbReference type="GO" id="GO:0047761">
    <property type="term" value="F:butyrate kinase activity"/>
    <property type="evidence" value="ECO:0007669"/>
    <property type="project" value="UniProtKB-UniRule"/>
</dbReference>
<comment type="catalytic activity">
    <reaction evidence="8 9">
        <text>butanoate + ATP = butanoyl phosphate + ADP</text>
        <dbReference type="Rhea" id="RHEA:13585"/>
        <dbReference type="ChEBI" id="CHEBI:17968"/>
        <dbReference type="ChEBI" id="CHEBI:30616"/>
        <dbReference type="ChEBI" id="CHEBI:58079"/>
        <dbReference type="ChEBI" id="CHEBI:456216"/>
        <dbReference type="EC" id="2.7.2.7"/>
    </reaction>
</comment>
<dbReference type="PROSITE" id="PS01075">
    <property type="entry name" value="ACETATE_KINASE_1"/>
    <property type="match status" value="1"/>
</dbReference>
<evidence type="ECO:0000256" key="2">
    <source>
        <dbReference type="ARBA" id="ARBA00008748"/>
    </source>
</evidence>
<dbReference type="GO" id="GO:0005737">
    <property type="term" value="C:cytoplasm"/>
    <property type="evidence" value="ECO:0007669"/>
    <property type="project" value="UniProtKB-SubCell"/>
</dbReference>
<proteinExistence type="inferred from homology"/>
<evidence type="ECO:0000256" key="6">
    <source>
        <dbReference type="ARBA" id="ARBA00022777"/>
    </source>
</evidence>
<dbReference type="GO" id="GO:0008776">
    <property type="term" value="F:acetate kinase activity"/>
    <property type="evidence" value="ECO:0007669"/>
    <property type="project" value="TreeGrafter"/>
</dbReference>
<keyword evidence="5 9" id="KW-0547">Nucleotide-binding</keyword>
<dbReference type="KEGG" id="cst:CLOST_0488"/>
<dbReference type="NCBIfam" id="TIGR02707">
    <property type="entry name" value="butyr_kinase"/>
    <property type="match status" value="1"/>
</dbReference>
<dbReference type="InterPro" id="IPR043129">
    <property type="entry name" value="ATPase_NBD"/>
</dbReference>
<dbReference type="HAMAP" id="MF_00542">
    <property type="entry name" value="Butyrate_kinase"/>
    <property type="match status" value="1"/>
</dbReference>
<dbReference type="Proteomes" id="UP000007041">
    <property type="component" value="Chromosome"/>
</dbReference>
<evidence type="ECO:0000256" key="1">
    <source>
        <dbReference type="ARBA" id="ARBA00004496"/>
    </source>
</evidence>
<dbReference type="InterPro" id="IPR000890">
    <property type="entry name" value="Aliphatic_acid_kin_short-chain"/>
</dbReference>
<name>E3PVP7_ACESD</name>
<dbReference type="STRING" id="1511.CLOST_0488"/>
<dbReference type="GO" id="GO:0006083">
    <property type="term" value="P:acetate metabolic process"/>
    <property type="evidence" value="ECO:0007669"/>
    <property type="project" value="TreeGrafter"/>
</dbReference>
<dbReference type="PANTHER" id="PTHR21060">
    <property type="entry name" value="ACETATE KINASE"/>
    <property type="match status" value="1"/>
</dbReference>
<evidence type="ECO:0000256" key="5">
    <source>
        <dbReference type="ARBA" id="ARBA00022741"/>
    </source>
</evidence>
<comment type="subcellular location">
    <subcellularLocation>
        <location evidence="1 9">Cytoplasm</location>
    </subcellularLocation>
</comment>
<accession>E3PVP7</accession>
<gene>
    <name evidence="9 11" type="primary">buk</name>
    <name evidence="11" type="ordered locus">CLOST_0488</name>
</gene>
<keyword evidence="6 9" id="KW-0418">Kinase</keyword>